<accession>A0A7G9YUN4</accession>
<sequence length="231" mass="26490">MKESLVPGALVLNSVLHKMTFLPHEKKFFDLFEELTDKAVEAAELLVELGADYSKLSQISEQLEELEGEADSVVHQIIQGLFYDHTRVTEEKGDIRYFAHNLDNVIDGIEKAVVRLTFTQRQTLPEPVSDFSPIILEATQEIRTAVHCLRDMKCEEPTLEMCCVKTNELENDADKINRKWLRTLMTTPVKNPNELLERMLLREIVDILEDTMDQCEDVANILETFRLKGGI</sequence>
<name>A0A7G9YUN4_9EURY</name>
<dbReference type="InterPro" id="IPR038078">
    <property type="entry name" value="PhoU-like_sf"/>
</dbReference>
<evidence type="ECO:0008006" key="3">
    <source>
        <dbReference type="Google" id="ProtNLM"/>
    </source>
</evidence>
<dbReference type="InterPro" id="IPR052912">
    <property type="entry name" value="UPF0111_domain"/>
</dbReference>
<dbReference type="InterPro" id="IPR018445">
    <property type="entry name" value="Put_Phosphate_transp_reg"/>
</dbReference>
<organism evidence="2">
    <name type="scientific">Candidatus Methanophagaceae archaeon ANME-1 ERB6</name>
    <dbReference type="NCBI Taxonomy" id="2759912"/>
    <lineage>
        <taxon>Archaea</taxon>
        <taxon>Methanobacteriati</taxon>
        <taxon>Methanobacteriota</taxon>
        <taxon>Stenosarchaea group</taxon>
        <taxon>Methanomicrobia</taxon>
        <taxon>Candidatus Methanophagales</taxon>
        <taxon>Candidatus Methanophagaceae</taxon>
    </lineage>
</organism>
<dbReference type="Gene3D" id="1.20.58.220">
    <property type="entry name" value="Phosphate transport system protein phou homolog 2, domain 2"/>
    <property type="match status" value="1"/>
</dbReference>
<dbReference type="EMBL" id="MT631476">
    <property type="protein sequence ID" value="QNO51718.1"/>
    <property type="molecule type" value="Genomic_DNA"/>
</dbReference>
<comment type="similarity">
    <text evidence="1">Belongs to the UPF0111 family.</text>
</comment>
<proteinExistence type="inferred from homology"/>
<reference evidence="2" key="1">
    <citation type="submission" date="2020-06" db="EMBL/GenBank/DDBJ databases">
        <title>Unique genomic features of the anaerobic methanotrophic archaea.</title>
        <authorList>
            <person name="Chadwick G.L."/>
            <person name="Skennerton C.T."/>
            <person name="Laso-Perez R."/>
            <person name="Leu A.O."/>
            <person name="Speth D.R."/>
            <person name="Yu H."/>
            <person name="Morgan-Lang C."/>
            <person name="Hatzenpichler R."/>
            <person name="Goudeau D."/>
            <person name="Malmstrom R."/>
            <person name="Brazelton W.J."/>
            <person name="Woyke T."/>
            <person name="Hallam S.J."/>
            <person name="Tyson G.W."/>
            <person name="Wegener G."/>
            <person name="Boetius A."/>
            <person name="Orphan V."/>
        </authorList>
    </citation>
    <scope>NUCLEOTIDE SEQUENCE</scope>
</reference>
<dbReference type="Pfam" id="PF01865">
    <property type="entry name" value="PhoU_div"/>
    <property type="match status" value="1"/>
</dbReference>
<gene>
    <name evidence="2" type="ORF">GMKFMAKO_00035</name>
</gene>
<evidence type="ECO:0000313" key="2">
    <source>
        <dbReference type="EMBL" id="QNO51718.1"/>
    </source>
</evidence>
<dbReference type="PANTHER" id="PTHR37298:SF1">
    <property type="entry name" value="UPF0111 PROTEIN YKAA"/>
    <property type="match status" value="1"/>
</dbReference>
<dbReference type="PANTHER" id="PTHR37298">
    <property type="entry name" value="UPF0111 PROTEIN YKAA"/>
    <property type="match status" value="1"/>
</dbReference>
<protein>
    <recommendedName>
        <fullName evidence="3">DUF47 domain-containing protein</fullName>
    </recommendedName>
</protein>
<evidence type="ECO:0000256" key="1">
    <source>
        <dbReference type="ARBA" id="ARBA00008591"/>
    </source>
</evidence>
<dbReference type="AlphaFoldDB" id="A0A7G9YUN4"/>